<keyword evidence="6" id="KW-0539">Nucleus</keyword>
<feature type="compositionally biased region" description="Basic residues" evidence="8">
    <location>
        <begin position="94"/>
        <end position="106"/>
    </location>
</feature>
<evidence type="ECO:0000256" key="1">
    <source>
        <dbReference type="ARBA" id="ARBA00004123"/>
    </source>
</evidence>
<evidence type="ECO:0000256" key="6">
    <source>
        <dbReference type="ARBA" id="ARBA00023242"/>
    </source>
</evidence>
<dbReference type="InterPro" id="IPR013087">
    <property type="entry name" value="Znf_C2H2_type"/>
</dbReference>
<name>A0A3Q7MTH0_CALUR</name>
<keyword evidence="5" id="KW-0862">Zinc</keyword>
<dbReference type="GO" id="GO:0008270">
    <property type="term" value="F:zinc ion binding"/>
    <property type="evidence" value="ECO:0007669"/>
    <property type="project" value="UniProtKB-KW"/>
</dbReference>
<feature type="domain" description="C2H2-type" evidence="9">
    <location>
        <begin position="23"/>
        <end position="50"/>
    </location>
</feature>
<dbReference type="SMART" id="SM00355">
    <property type="entry name" value="ZnF_C2H2"/>
    <property type="match status" value="3"/>
</dbReference>
<dbReference type="GO" id="GO:0000981">
    <property type="term" value="F:DNA-binding transcription factor activity, RNA polymerase II-specific"/>
    <property type="evidence" value="ECO:0007669"/>
    <property type="project" value="TreeGrafter"/>
</dbReference>
<dbReference type="PANTHER" id="PTHR23235">
    <property type="entry name" value="KRUEPPEL-LIKE TRANSCRIPTION FACTOR"/>
    <property type="match status" value="1"/>
</dbReference>
<keyword evidence="10" id="KW-1185">Reference proteome</keyword>
<comment type="subcellular location">
    <subcellularLocation>
        <location evidence="1">Nucleus</location>
    </subcellularLocation>
</comment>
<evidence type="ECO:0000313" key="12">
    <source>
        <dbReference type="RefSeq" id="XP_025710370.1"/>
    </source>
</evidence>
<evidence type="ECO:0000256" key="3">
    <source>
        <dbReference type="ARBA" id="ARBA00022737"/>
    </source>
</evidence>
<dbReference type="RefSeq" id="XP_025710370.1">
    <property type="nucleotide sequence ID" value="XM_025854585.1"/>
</dbReference>
<dbReference type="PANTHER" id="PTHR23235:SF142">
    <property type="entry name" value="ZINC FINGER PROTEIN 384"/>
    <property type="match status" value="1"/>
</dbReference>
<proteinExistence type="predicted"/>
<dbReference type="GO" id="GO:0005634">
    <property type="term" value="C:nucleus"/>
    <property type="evidence" value="ECO:0007669"/>
    <property type="project" value="UniProtKB-SubCell"/>
</dbReference>
<dbReference type="InterPro" id="IPR036236">
    <property type="entry name" value="Znf_C2H2_sf"/>
</dbReference>
<feature type="region of interest" description="Disordered" evidence="8">
    <location>
        <begin position="80"/>
        <end position="106"/>
    </location>
</feature>
<feature type="domain" description="C2H2-type" evidence="9">
    <location>
        <begin position="107"/>
        <end position="134"/>
    </location>
</feature>
<sequence length="191" mass="21584">MVYGWRKKCQEAPIQASPREKPYSGPQCGQDFRQLRNLLLHQQTHTGEKPSPCDGRGRAFRARTADLNFPRLLPREKAYQSMERSRVSNSGSTLRRHRKDHMGKKPHTCEECGKDFSCSSNLSVHSRVHTGESPSGAETCDKDFSCRAALQTHQNVHTGSPRLVRYVAGPSLCALRWHDTGRPCRRQGLCV</sequence>
<reference key="1">
    <citation type="submission" date="2019-01" db="UniProtKB">
        <authorList>
            <consortium name="RefSeq"/>
        </authorList>
    </citation>
    <scope>IDENTIFICATION</scope>
    <source>
        <tissue evidence="11">Blood</tissue>
    </source>
</reference>
<dbReference type="GO" id="GO:0000978">
    <property type="term" value="F:RNA polymerase II cis-regulatory region sequence-specific DNA binding"/>
    <property type="evidence" value="ECO:0007669"/>
    <property type="project" value="TreeGrafter"/>
</dbReference>
<keyword evidence="2" id="KW-0479">Metal-binding</keyword>
<keyword evidence="3" id="KW-0677">Repeat</keyword>
<keyword evidence="4 7" id="KW-0863">Zinc-finger</keyword>
<dbReference type="AlphaFoldDB" id="A0A3Q7MTH0"/>
<evidence type="ECO:0000313" key="11">
    <source>
        <dbReference type="RefSeq" id="XP_025710369.1"/>
    </source>
</evidence>
<evidence type="ECO:0000256" key="5">
    <source>
        <dbReference type="ARBA" id="ARBA00022833"/>
    </source>
</evidence>
<dbReference type="SUPFAM" id="SSF57667">
    <property type="entry name" value="beta-beta-alpha zinc fingers"/>
    <property type="match status" value="2"/>
</dbReference>
<dbReference type="RefSeq" id="XP_025710369.1">
    <property type="nucleotide sequence ID" value="XM_025854584.1"/>
</dbReference>
<organism evidence="10 12">
    <name type="scientific">Callorhinus ursinus</name>
    <name type="common">Northern fur seal</name>
    <dbReference type="NCBI Taxonomy" id="34884"/>
    <lineage>
        <taxon>Eukaryota</taxon>
        <taxon>Metazoa</taxon>
        <taxon>Chordata</taxon>
        <taxon>Craniata</taxon>
        <taxon>Vertebrata</taxon>
        <taxon>Euteleostomi</taxon>
        <taxon>Mammalia</taxon>
        <taxon>Eutheria</taxon>
        <taxon>Laurasiatheria</taxon>
        <taxon>Carnivora</taxon>
        <taxon>Caniformia</taxon>
        <taxon>Pinnipedia</taxon>
        <taxon>Otariidae</taxon>
        <taxon>Callorhinus</taxon>
    </lineage>
</organism>
<dbReference type="Gene3D" id="3.30.160.60">
    <property type="entry name" value="Classic Zinc Finger"/>
    <property type="match status" value="3"/>
</dbReference>
<accession>A0A3Q7MTH0</accession>
<evidence type="ECO:0000256" key="7">
    <source>
        <dbReference type="PROSITE-ProRule" id="PRU00042"/>
    </source>
</evidence>
<dbReference type="Proteomes" id="UP000286641">
    <property type="component" value="Unplaced"/>
</dbReference>
<dbReference type="FunFam" id="3.30.160.60:FF:000690">
    <property type="entry name" value="Zinc finger protein 354C"/>
    <property type="match status" value="1"/>
</dbReference>
<dbReference type="FunFam" id="3.30.160.60:FF:001498">
    <property type="entry name" value="Zinc finger protein 404"/>
    <property type="match status" value="1"/>
</dbReference>
<evidence type="ECO:0000256" key="4">
    <source>
        <dbReference type="ARBA" id="ARBA00022771"/>
    </source>
</evidence>
<evidence type="ECO:0000313" key="10">
    <source>
        <dbReference type="Proteomes" id="UP000286641"/>
    </source>
</evidence>
<feature type="region of interest" description="Disordered" evidence="8">
    <location>
        <begin position="1"/>
        <end position="28"/>
    </location>
</feature>
<evidence type="ECO:0000256" key="2">
    <source>
        <dbReference type="ARBA" id="ARBA00022723"/>
    </source>
</evidence>
<dbReference type="PROSITE" id="PS50157">
    <property type="entry name" value="ZINC_FINGER_C2H2_2"/>
    <property type="match status" value="3"/>
</dbReference>
<reference evidence="12" key="2">
    <citation type="submission" date="2025-04" db="UniProtKB">
        <authorList>
            <consortium name="RefSeq"/>
        </authorList>
    </citation>
    <scope>IDENTIFICATION</scope>
    <source>
        <tissue evidence="12">Blood</tissue>
    </source>
</reference>
<evidence type="ECO:0000256" key="8">
    <source>
        <dbReference type="SAM" id="MobiDB-lite"/>
    </source>
</evidence>
<dbReference type="Pfam" id="PF00096">
    <property type="entry name" value="zf-C2H2"/>
    <property type="match status" value="2"/>
</dbReference>
<dbReference type="PROSITE" id="PS00028">
    <property type="entry name" value="ZINC_FINGER_C2H2_1"/>
    <property type="match status" value="1"/>
</dbReference>
<protein>
    <submittedName>
        <fullName evidence="11 12">Zinc finger protein 56 isoform X2</fullName>
    </submittedName>
</protein>
<evidence type="ECO:0000259" key="9">
    <source>
        <dbReference type="PROSITE" id="PS50157"/>
    </source>
</evidence>
<feature type="domain" description="C2H2-type" evidence="9">
    <location>
        <begin position="135"/>
        <end position="162"/>
    </location>
</feature>
<gene>
    <name evidence="11 12" type="primary">LOC112810746</name>
</gene>